<accession>A0A3N4UZY2</accession>
<evidence type="ECO:0000313" key="3">
    <source>
        <dbReference type="EMBL" id="RPE73109.1"/>
    </source>
</evidence>
<dbReference type="CDD" id="cd06558">
    <property type="entry name" value="crotonase-like"/>
    <property type="match status" value="1"/>
</dbReference>
<comment type="caution">
    <text evidence="3">The sequence shown here is derived from an EMBL/GenBank/DDBJ whole genome shotgun (WGS) entry which is preliminary data.</text>
</comment>
<keyword evidence="4" id="KW-1185">Reference proteome</keyword>
<comment type="similarity">
    <text evidence="1">Belongs to the enoyl-CoA hydratase/isomerase family.</text>
</comment>
<dbReference type="OrthoDB" id="9807606at2"/>
<dbReference type="Gene3D" id="1.10.12.10">
    <property type="entry name" value="Lyase 2-enoyl-coa Hydratase, Chain A, domain 2"/>
    <property type="match status" value="1"/>
</dbReference>
<gene>
    <name evidence="3" type="ORF">EDC62_0820</name>
</gene>
<evidence type="ECO:0000256" key="1">
    <source>
        <dbReference type="ARBA" id="ARBA00005254"/>
    </source>
</evidence>
<dbReference type="GO" id="GO:0003824">
    <property type="term" value="F:catalytic activity"/>
    <property type="evidence" value="ECO:0007669"/>
    <property type="project" value="UniProtKB-ARBA"/>
</dbReference>
<dbReference type="Pfam" id="PF00378">
    <property type="entry name" value="ECH_1"/>
    <property type="match status" value="1"/>
</dbReference>
<dbReference type="Proteomes" id="UP000272193">
    <property type="component" value="Unassembled WGS sequence"/>
</dbReference>
<dbReference type="PANTHER" id="PTHR42964:SF1">
    <property type="entry name" value="POLYKETIDE BIOSYNTHESIS ENOYL-COA HYDRATASE PKSH-RELATED"/>
    <property type="match status" value="1"/>
</dbReference>
<sequence length="276" mass="28604">MHTCLQIERQGDVERWTLHDPASRNALSDAMVLALYEAALRAQADAALRLVVLAGSDGAFCSGGSLGQFAHLIGQPLAEGEDDPLVALNRGFGDVLHALSSLPQQLLVAVDGPAVGGGLGLVCCADRVLATARSVFAAPEVTLGLPPAQIAPYVWRRLGDRGARLCLLSGRRWSASEAQALGLVDQIVPDGALDASVAEAIGEARAAAPGAVAVTKRLLARLSAPLPDLRDEAARAFAAALRGPEAAAGLRAFARRAASPWAEPREASQRHDGDAP</sequence>
<dbReference type="InterPro" id="IPR051683">
    <property type="entry name" value="Enoyl-CoA_Hydratase/Isomerase"/>
</dbReference>
<dbReference type="SUPFAM" id="SSF52096">
    <property type="entry name" value="ClpP/crotonase"/>
    <property type="match status" value="1"/>
</dbReference>
<name>A0A3N4UZY2_9BURK</name>
<dbReference type="Gene3D" id="3.90.226.10">
    <property type="entry name" value="2-enoyl-CoA Hydratase, Chain A, domain 1"/>
    <property type="match status" value="1"/>
</dbReference>
<dbReference type="EMBL" id="RKQL01000001">
    <property type="protein sequence ID" value="RPE73109.1"/>
    <property type="molecule type" value="Genomic_DNA"/>
</dbReference>
<dbReference type="RefSeq" id="WP_124220680.1">
    <property type="nucleotide sequence ID" value="NZ_RKQL01000001.1"/>
</dbReference>
<dbReference type="PANTHER" id="PTHR42964">
    <property type="entry name" value="ENOYL-COA HYDRATASE"/>
    <property type="match status" value="1"/>
</dbReference>
<reference evidence="3 4" key="1">
    <citation type="submission" date="2018-11" db="EMBL/GenBank/DDBJ databases">
        <title>Genomic Encyclopedia of Type Strains, Phase IV (KMG-IV): sequencing the most valuable type-strain genomes for metagenomic binning, comparative biology and taxonomic classification.</title>
        <authorList>
            <person name="Goeker M."/>
        </authorList>
    </citation>
    <scope>NUCLEOTIDE SEQUENCE [LARGE SCALE GENOMIC DNA]</scope>
    <source>
        <strain evidence="3 4">DSM 101684</strain>
    </source>
</reference>
<organism evidence="3 4">
    <name type="scientific">Tibeticola sediminis</name>
    <dbReference type="NCBI Taxonomy" id="1917811"/>
    <lineage>
        <taxon>Bacteria</taxon>
        <taxon>Pseudomonadati</taxon>
        <taxon>Pseudomonadota</taxon>
        <taxon>Betaproteobacteria</taxon>
        <taxon>Burkholderiales</taxon>
        <taxon>Comamonadaceae</taxon>
        <taxon>Tibeticola</taxon>
    </lineage>
</organism>
<evidence type="ECO:0000256" key="2">
    <source>
        <dbReference type="SAM" id="MobiDB-lite"/>
    </source>
</evidence>
<dbReference type="InterPro" id="IPR014748">
    <property type="entry name" value="Enoyl-CoA_hydra_C"/>
</dbReference>
<evidence type="ECO:0000313" key="4">
    <source>
        <dbReference type="Proteomes" id="UP000272193"/>
    </source>
</evidence>
<feature type="region of interest" description="Disordered" evidence="2">
    <location>
        <begin position="257"/>
        <end position="276"/>
    </location>
</feature>
<dbReference type="AlphaFoldDB" id="A0A3N4UZY2"/>
<protein>
    <submittedName>
        <fullName evidence="3">Isohexenylglutaconyl-CoA hydratase</fullName>
    </submittedName>
</protein>
<dbReference type="InterPro" id="IPR029045">
    <property type="entry name" value="ClpP/crotonase-like_dom_sf"/>
</dbReference>
<dbReference type="InterPro" id="IPR001753">
    <property type="entry name" value="Enoyl-CoA_hydra/iso"/>
</dbReference>
<feature type="compositionally biased region" description="Basic and acidic residues" evidence="2">
    <location>
        <begin position="263"/>
        <end position="276"/>
    </location>
</feature>
<proteinExistence type="inferred from homology"/>